<dbReference type="GO" id="GO:0005085">
    <property type="term" value="F:guanyl-nucleotide exchange factor activity"/>
    <property type="evidence" value="ECO:0007669"/>
    <property type="project" value="TreeGrafter"/>
</dbReference>
<dbReference type="InterPro" id="IPR009091">
    <property type="entry name" value="RCC1/BLIP-II"/>
</dbReference>
<dbReference type="GO" id="GO:0005737">
    <property type="term" value="C:cytoplasm"/>
    <property type="evidence" value="ECO:0007669"/>
    <property type="project" value="TreeGrafter"/>
</dbReference>
<keyword evidence="4" id="KW-1185">Reference proteome</keyword>
<dbReference type="FunCoup" id="F8Q533">
    <property type="interactions" value="292"/>
</dbReference>
<accession>F8Q533</accession>
<dbReference type="InterPro" id="IPR036047">
    <property type="entry name" value="F-box-like_dom_sf"/>
</dbReference>
<feature type="compositionally biased region" description="Polar residues" evidence="2">
    <location>
        <begin position="560"/>
        <end position="575"/>
    </location>
</feature>
<dbReference type="Pfam" id="PF00415">
    <property type="entry name" value="RCC1"/>
    <property type="match status" value="1"/>
</dbReference>
<evidence type="ECO:0008006" key="5">
    <source>
        <dbReference type="Google" id="ProtNLM"/>
    </source>
</evidence>
<dbReference type="EMBL" id="GL945483">
    <property type="protein sequence ID" value="EGN96660.1"/>
    <property type="molecule type" value="Genomic_DNA"/>
</dbReference>
<dbReference type="SUPFAM" id="SSF81383">
    <property type="entry name" value="F-box domain"/>
    <property type="match status" value="1"/>
</dbReference>
<dbReference type="HOGENOM" id="CLU_017519_1_0_1"/>
<feature type="repeat" description="RCC1" evidence="1">
    <location>
        <begin position="133"/>
        <end position="188"/>
    </location>
</feature>
<proteinExistence type="predicted"/>
<evidence type="ECO:0000313" key="4">
    <source>
        <dbReference type="Proteomes" id="UP000008063"/>
    </source>
</evidence>
<dbReference type="SUPFAM" id="SSF50985">
    <property type="entry name" value="RCC1/BLIP-II"/>
    <property type="match status" value="1"/>
</dbReference>
<feature type="repeat" description="RCC1" evidence="1">
    <location>
        <begin position="392"/>
        <end position="443"/>
    </location>
</feature>
<dbReference type="PANTHER" id="PTHR45982">
    <property type="entry name" value="REGULATOR OF CHROMOSOME CONDENSATION"/>
    <property type="match status" value="1"/>
</dbReference>
<dbReference type="Proteomes" id="UP000008063">
    <property type="component" value="Unassembled WGS sequence"/>
</dbReference>
<dbReference type="InterPro" id="IPR000408">
    <property type="entry name" value="Reg_chr_condens"/>
</dbReference>
<dbReference type="STRING" id="936435.F8Q533"/>
<reference evidence="4" key="1">
    <citation type="journal article" date="2011" name="Science">
        <title>The plant cell wall-decomposing machinery underlies the functional diversity of forest fungi.</title>
        <authorList>
            <person name="Eastwood D.C."/>
            <person name="Floudas D."/>
            <person name="Binder M."/>
            <person name="Majcherczyk A."/>
            <person name="Schneider P."/>
            <person name="Aerts A."/>
            <person name="Asiegbu F.O."/>
            <person name="Baker S.E."/>
            <person name="Barry K."/>
            <person name="Bendiksby M."/>
            <person name="Blumentritt M."/>
            <person name="Coutinho P.M."/>
            <person name="Cullen D."/>
            <person name="de Vries R.P."/>
            <person name="Gathman A."/>
            <person name="Goodell B."/>
            <person name="Henrissat B."/>
            <person name="Ihrmark K."/>
            <person name="Kauserud H."/>
            <person name="Kohler A."/>
            <person name="LaButti K."/>
            <person name="Lapidus A."/>
            <person name="Lavin J.L."/>
            <person name="Lee Y.-H."/>
            <person name="Lindquist E."/>
            <person name="Lilly W."/>
            <person name="Lucas S."/>
            <person name="Morin E."/>
            <person name="Murat C."/>
            <person name="Oguiza J.A."/>
            <person name="Park J."/>
            <person name="Pisabarro A.G."/>
            <person name="Riley R."/>
            <person name="Rosling A."/>
            <person name="Salamov A."/>
            <person name="Schmidt O."/>
            <person name="Schmutz J."/>
            <person name="Skrede I."/>
            <person name="Stenlid J."/>
            <person name="Wiebenga A."/>
            <person name="Xie X."/>
            <person name="Kuees U."/>
            <person name="Hibbett D.S."/>
            <person name="Hoffmeister D."/>
            <person name="Hoegberg N."/>
            <person name="Martin F."/>
            <person name="Grigoriev I.V."/>
            <person name="Watkinson S.C."/>
        </authorList>
    </citation>
    <scope>NUCLEOTIDE SEQUENCE [LARGE SCALE GENOMIC DNA]</scope>
    <source>
        <strain evidence="4">strain S7.3</strain>
    </source>
</reference>
<organism evidence="4">
    <name type="scientific">Serpula lacrymans var. lacrymans (strain S7.3)</name>
    <name type="common">Dry rot fungus</name>
    <dbReference type="NCBI Taxonomy" id="936435"/>
    <lineage>
        <taxon>Eukaryota</taxon>
        <taxon>Fungi</taxon>
        <taxon>Dikarya</taxon>
        <taxon>Basidiomycota</taxon>
        <taxon>Agaricomycotina</taxon>
        <taxon>Agaricomycetes</taxon>
        <taxon>Agaricomycetidae</taxon>
        <taxon>Boletales</taxon>
        <taxon>Coniophorineae</taxon>
        <taxon>Serpulaceae</taxon>
        <taxon>Serpula</taxon>
    </lineage>
</organism>
<gene>
    <name evidence="3" type="ORF">SERLA73DRAFT_184767</name>
</gene>
<dbReference type="InParanoid" id="F8Q533"/>
<evidence type="ECO:0000313" key="3">
    <source>
        <dbReference type="EMBL" id="EGN96660.1"/>
    </source>
</evidence>
<dbReference type="Gene3D" id="1.20.1280.50">
    <property type="match status" value="1"/>
</dbReference>
<feature type="repeat" description="RCC1" evidence="1">
    <location>
        <begin position="76"/>
        <end position="132"/>
    </location>
</feature>
<evidence type="ECO:0000256" key="2">
    <source>
        <dbReference type="SAM" id="MobiDB-lite"/>
    </source>
</evidence>
<dbReference type="eggNOG" id="ENOG502QUVE">
    <property type="taxonomic scope" value="Eukaryota"/>
</dbReference>
<protein>
    <recommendedName>
        <fullName evidence="5">F-box domain-containing protein</fullName>
    </recommendedName>
</protein>
<feature type="region of interest" description="Disordered" evidence="2">
    <location>
        <begin position="535"/>
        <end position="584"/>
    </location>
</feature>
<evidence type="ECO:0000256" key="1">
    <source>
        <dbReference type="PROSITE-ProRule" id="PRU00235"/>
    </source>
</evidence>
<dbReference type="InterPro" id="IPR051553">
    <property type="entry name" value="Ran_GTPase-activating"/>
</dbReference>
<dbReference type="PROSITE" id="PS50012">
    <property type="entry name" value="RCC1_3"/>
    <property type="match status" value="3"/>
</dbReference>
<sequence>MPVLSDIPVEVLIDNVLPFFSISDIVHLGSTNRFFASLCNDDTFWKRRLQADFNFSDEKTARTTGWKLIYKGLSNPRVFVWGESSKGRLGITQFPRSVVKDVPFPTELRFSPGVRIVSLSAGGMSFHALDSRGNVHVWGTLDGTSVALQQDGFSVPAKSTPTPLKLAMPAATHSISCGRLHATTLDDNSYIWTFLSWGRPFRLVTALLDNTSVDSTPLQIESGWQFSSVLTKSGDVLVWWPFGTETGRLIAERNTAMDEARDLSNRAHPTADGVIHCTTWELHKDPLRLPSLPRLPQLDDVTRSAVSGEDTKLVKIAAMDHCLIGLTNHGHVLKFNVGDETNEIRGEWVYLPNFSEVGRIQQHPTFSPEDGTRLDIPQTTRITYVSAQYKTFIAYSTGSSSIVLMGSNETNYESQPLITSSLQNRNVISVVLGDYHFGALTSSGNFLTWGAYSRGALGLGDPAHITPGEPGGYRTEERRAIAQTHGGPFPPDVREPTEVRFDHGEKQRKERYCFAATCAGWHSGALVIDLEPEVDAEDNDEDEDPTRRMPGQFPSDRTPPFSQGSSGSPNDYPQQPGNFPVFPGNIGGGIGRVFRIGYAGRGIGRGLRRGRGG</sequence>
<dbReference type="PRINTS" id="PR00633">
    <property type="entry name" value="RCCNDNSATION"/>
</dbReference>
<dbReference type="AlphaFoldDB" id="F8Q533"/>
<dbReference type="PANTHER" id="PTHR45982:SF3">
    <property type="entry name" value="F-BOX PROTEIN POF9"/>
    <property type="match status" value="1"/>
</dbReference>
<dbReference type="OMA" id="FPYLDAK"/>
<name>F8Q533_SERL3</name>
<dbReference type="OrthoDB" id="61110at2759"/>
<dbReference type="Gene3D" id="2.130.10.30">
    <property type="entry name" value="Regulator of chromosome condensation 1/beta-lactamase-inhibitor protein II"/>
    <property type="match status" value="2"/>
</dbReference>
<feature type="compositionally biased region" description="Acidic residues" evidence="2">
    <location>
        <begin position="535"/>
        <end position="544"/>
    </location>
</feature>